<keyword evidence="3" id="KW-1185">Reference proteome</keyword>
<sequence length="477" mass="53693">MEIDGELQPQVSIENIPEQNSHGCAVFVRLVFDTTSQEHHSAVATILLTMEFLFLIATQRDLGSPLIDDRPIMNAVKYRVVSGVVWTNMTMVSSSTDTNRTGVLSVPLDLLNSTGDAANSVLSKPAVANRTQSSFPETHAAASENGARLHQRYRLAFIAGIRRSQARPNLGGRVTLHFAATYCQVTVHRRRPPSTTGEHRRLEDTAMHPLPPALPKKCIFVQFGALPTSTLTRTWTLATMTTVLCHRDIDYHAKLSSGGLPVSLRTTSYEMQQVEQEMLLCGADCSVVGGSTELRSYGVMERWIYDIMKQWSYIVMDQWRYGVMDLWSYGMMHLWSYRVMEQIEHVITFLPENRIKTGDYITDVSEGLFQLLFKNFPKEYRDTDLEKYKELVCCTNVNNCSGDENHSKLHLKSNIAGSGIHKDDVSDQLKLSIALRESGNNSHTNKITYIIEELMENVCNTNEVSVRLLKNITPLLG</sequence>
<dbReference type="InterPro" id="IPR058520">
    <property type="entry name" value="DUF8207"/>
</dbReference>
<feature type="domain" description="DUF8207" evidence="1">
    <location>
        <begin position="345"/>
        <end position="405"/>
    </location>
</feature>
<name>A0ABQ9GB27_9NEOP</name>
<dbReference type="Proteomes" id="UP001159363">
    <property type="component" value="Chromosome 13"/>
</dbReference>
<gene>
    <name evidence="2" type="ORF">PR048_030172</name>
</gene>
<evidence type="ECO:0000313" key="3">
    <source>
        <dbReference type="Proteomes" id="UP001159363"/>
    </source>
</evidence>
<accession>A0ABQ9GB27</accession>
<evidence type="ECO:0000259" key="1">
    <source>
        <dbReference type="Pfam" id="PF26634"/>
    </source>
</evidence>
<comment type="caution">
    <text evidence="2">The sequence shown here is derived from an EMBL/GenBank/DDBJ whole genome shotgun (WGS) entry which is preliminary data.</text>
</comment>
<reference evidence="2 3" key="1">
    <citation type="submission" date="2023-02" db="EMBL/GenBank/DDBJ databases">
        <title>LHISI_Scaffold_Assembly.</title>
        <authorList>
            <person name="Stuart O.P."/>
            <person name="Cleave R."/>
            <person name="Magrath M.J.L."/>
            <person name="Mikheyev A.S."/>
        </authorList>
    </citation>
    <scope>NUCLEOTIDE SEQUENCE [LARGE SCALE GENOMIC DNA]</scope>
    <source>
        <strain evidence="2">Daus_M_001</strain>
        <tissue evidence="2">Leg muscle</tissue>
    </source>
</reference>
<dbReference type="EMBL" id="JARBHB010000014">
    <property type="protein sequence ID" value="KAJ8868633.1"/>
    <property type="molecule type" value="Genomic_DNA"/>
</dbReference>
<protein>
    <recommendedName>
        <fullName evidence="1">DUF8207 domain-containing protein</fullName>
    </recommendedName>
</protein>
<proteinExistence type="predicted"/>
<organism evidence="2 3">
    <name type="scientific">Dryococelus australis</name>
    <dbReference type="NCBI Taxonomy" id="614101"/>
    <lineage>
        <taxon>Eukaryota</taxon>
        <taxon>Metazoa</taxon>
        <taxon>Ecdysozoa</taxon>
        <taxon>Arthropoda</taxon>
        <taxon>Hexapoda</taxon>
        <taxon>Insecta</taxon>
        <taxon>Pterygota</taxon>
        <taxon>Neoptera</taxon>
        <taxon>Polyneoptera</taxon>
        <taxon>Phasmatodea</taxon>
        <taxon>Verophasmatodea</taxon>
        <taxon>Anareolatae</taxon>
        <taxon>Phasmatidae</taxon>
        <taxon>Eurycanthinae</taxon>
        <taxon>Dryococelus</taxon>
    </lineage>
</organism>
<evidence type="ECO:0000313" key="2">
    <source>
        <dbReference type="EMBL" id="KAJ8868633.1"/>
    </source>
</evidence>
<dbReference type="Pfam" id="PF26634">
    <property type="entry name" value="DUF8207"/>
    <property type="match status" value="1"/>
</dbReference>